<dbReference type="InterPro" id="IPR054075">
    <property type="entry name" value="Gp53-like_C"/>
</dbReference>
<gene>
    <name evidence="2" type="ORF">UFOVP682_56</name>
</gene>
<evidence type="ECO:0000259" key="1">
    <source>
        <dbReference type="Pfam" id="PF21882"/>
    </source>
</evidence>
<accession>A0A6J5NRS8</accession>
<protein>
    <recommendedName>
        <fullName evidence="1">Putative tail fiber protein gp53-like C-terminal domain-containing protein</fullName>
    </recommendedName>
</protein>
<name>A0A6J5NRS8_9CAUD</name>
<sequence>TARTITASTGITVTNGDGASGNPTIANTGVLSLKGESADTALTGAAVLTSLASFGRSISANGYQKLPGGLVIQWGNFSSNTDNDQTITFPITFPTACYAVTSTISGIIGSVSASSFTVNRINDIYGGTATGYFIAIGS</sequence>
<dbReference type="Pfam" id="PF21882">
    <property type="entry name" value="Gp53-like_C"/>
    <property type="match status" value="1"/>
</dbReference>
<reference evidence="2" key="1">
    <citation type="submission" date="2020-04" db="EMBL/GenBank/DDBJ databases">
        <authorList>
            <person name="Chiriac C."/>
            <person name="Salcher M."/>
            <person name="Ghai R."/>
            <person name="Kavagutti S V."/>
        </authorList>
    </citation>
    <scope>NUCLEOTIDE SEQUENCE</scope>
</reference>
<feature type="non-terminal residue" evidence="2">
    <location>
        <position position="1"/>
    </location>
</feature>
<dbReference type="Gene3D" id="2.60.40.3940">
    <property type="match status" value="1"/>
</dbReference>
<proteinExistence type="predicted"/>
<organism evidence="2">
    <name type="scientific">uncultured Caudovirales phage</name>
    <dbReference type="NCBI Taxonomy" id="2100421"/>
    <lineage>
        <taxon>Viruses</taxon>
        <taxon>Duplodnaviria</taxon>
        <taxon>Heunggongvirae</taxon>
        <taxon>Uroviricota</taxon>
        <taxon>Caudoviricetes</taxon>
        <taxon>Peduoviridae</taxon>
        <taxon>Maltschvirus</taxon>
        <taxon>Maltschvirus maltsch</taxon>
    </lineage>
</organism>
<dbReference type="EMBL" id="LR796661">
    <property type="protein sequence ID" value="CAB4157884.1"/>
    <property type="molecule type" value="Genomic_DNA"/>
</dbReference>
<evidence type="ECO:0000313" key="2">
    <source>
        <dbReference type="EMBL" id="CAB4157884.1"/>
    </source>
</evidence>
<feature type="domain" description="Putative tail fiber protein gp53-like C-terminal" evidence="1">
    <location>
        <begin position="65"/>
        <end position="137"/>
    </location>
</feature>